<dbReference type="AlphaFoldDB" id="A0A0F8YMK6"/>
<dbReference type="GO" id="GO:0047444">
    <property type="term" value="F:N-acylneuraminate-9-phosphate synthase activity"/>
    <property type="evidence" value="ECO:0007669"/>
    <property type="project" value="TreeGrafter"/>
</dbReference>
<comment type="caution">
    <text evidence="2">The sequence shown here is derived from an EMBL/GenBank/DDBJ whole genome shotgun (WGS) entry which is preliminary data.</text>
</comment>
<accession>A0A0F8YMK6</accession>
<dbReference type="EMBL" id="LAZR01052576">
    <property type="protein sequence ID" value="KKK82653.1"/>
    <property type="molecule type" value="Genomic_DNA"/>
</dbReference>
<proteinExistence type="predicted"/>
<dbReference type="SUPFAM" id="SSF51569">
    <property type="entry name" value="Aldolase"/>
    <property type="match status" value="1"/>
</dbReference>
<dbReference type="InterPro" id="IPR013132">
    <property type="entry name" value="PseI/NeuA/B-like_N"/>
</dbReference>
<evidence type="ECO:0000259" key="1">
    <source>
        <dbReference type="Pfam" id="PF03102"/>
    </source>
</evidence>
<dbReference type="InterPro" id="IPR013785">
    <property type="entry name" value="Aldolase_TIM"/>
</dbReference>
<dbReference type="Pfam" id="PF03102">
    <property type="entry name" value="NeuB"/>
    <property type="match status" value="1"/>
</dbReference>
<dbReference type="GO" id="GO:0016051">
    <property type="term" value="P:carbohydrate biosynthetic process"/>
    <property type="evidence" value="ECO:0007669"/>
    <property type="project" value="InterPro"/>
</dbReference>
<dbReference type="Gene3D" id="3.20.20.70">
    <property type="entry name" value="Aldolase class I"/>
    <property type="match status" value="1"/>
</dbReference>
<feature type="domain" description="PseI/NeuA/B-like" evidence="1">
    <location>
        <begin position="42"/>
        <end position="176"/>
    </location>
</feature>
<dbReference type="PANTHER" id="PTHR42966">
    <property type="entry name" value="N-ACETYLNEURAMINATE SYNTHASE"/>
    <property type="match status" value="1"/>
</dbReference>
<dbReference type="PANTHER" id="PTHR42966:SF1">
    <property type="entry name" value="SIALIC ACID SYNTHASE"/>
    <property type="match status" value="1"/>
</dbReference>
<evidence type="ECO:0000313" key="2">
    <source>
        <dbReference type="EMBL" id="KKK82653.1"/>
    </source>
</evidence>
<sequence>MQIIAEMGCNFKNRENALFMMGQAFSLGIKLIKFQLFKKEVVPEELKPLSINEELAKELFEAGKQYGQEVFFSCMYPEAVDICEKFGVNYYKVRYFDRNNLTLYRKLKKTKDNLIFVSCQDPHDTIFYSMAKYQKRVKFLYCIPKYPAPVKDYQPFRKLVSYRGYLGISDHTNNLEMFKYFYTQRDVRPNIKYFEMHMKKDDDCIEAPWSKSFEELKEVLENG</sequence>
<dbReference type="InterPro" id="IPR051690">
    <property type="entry name" value="PseI-like"/>
</dbReference>
<reference evidence="2" key="1">
    <citation type="journal article" date="2015" name="Nature">
        <title>Complex archaea that bridge the gap between prokaryotes and eukaryotes.</title>
        <authorList>
            <person name="Spang A."/>
            <person name="Saw J.H."/>
            <person name="Jorgensen S.L."/>
            <person name="Zaremba-Niedzwiedzka K."/>
            <person name="Martijn J."/>
            <person name="Lind A.E."/>
            <person name="van Eijk R."/>
            <person name="Schleper C."/>
            <person name="Guy L."/>
            <person name="Ettema T.J."/>
        </authorList>
    </citation>
    <scope>NUCLEOTIDE SEQUENCE</scope>
</reference>
<gene>
    <name evidence="2" type="ORF">LCGC14_2801250</name>
</gene>
<name>A0A0F8YMK6_9ZZZZ</name>
<organism evidence="2">
    <name type="scientific">marine sediment metagenome</name>
    <dbReference type="NCBI Taxonomy" id="412755"/>
    <lineage>
        <taxon>unclassified sequences</taxon>
        <taxon>metagenomes</taxon>
        <taxon>ecological metagenomes</taxon>
    </lineage>
</organism>
<protein>
    <recommendedName>
        <fullName evidence="1">PseI/NeuA/B-like domain-containing protein</fullName>
    </recommendedName>
</protein>